<protein>
    <submittedName>
        <fullName evidence="2">Reverse transcriptase domain, reverse transcriptase zinc-binding domain protein</fullName>
    </submittedName>
</protein>
<proteinExistence type="predicted"/>
<name>A0ABQ4YF37_9ASTR</name>
<dbReference type="Pfam" id="PF13966">
    <property type="entry name" value="zf-RVT"/>
    <property type="match status" value="1"/>
</dbReference>
<accession>A0ABQ4YF37</accession>
<sequence>MSWAWRKSLQLRPLIRPFICYRLGAGNKASLWFDRWSSLSPLSQIITVRDIHRAGFELSNSVIDDITNENWSWPVDWYAKYPLLNMYTVHTLIPNTLDRMVWISSNGADNEFYVSIAWDTICPRGDVVNWHDLVWFFHAIPRHAFHLWLVIKRKLKTQDVLRQWEVSSNTNLNLLRCPLCGL</sequence>
<reference evidence="2" key="1">
    <citation type="journal article" date="2022" name="Int. J. Mol. Sci.">
        <title>Draft Genome of Tanacetum Coccineum: Genomic Comparison of Closely Related Tanacetum-Family Plants.</title>
        <authorList>
            <person name="Yamashiro T."/>
            <person name="Shiraishi A."/>
            <person name="Nakayama K."/>
            <person name="Satake H."/>
        </authorList>
    </citation>
    <scope>NUCLEOTIDE SEQUENCE</scope>
</reference>
<evidence type="ECO:0000313" key="2">
    <source>
        <dbReference type="EMBL" id="GJS76052.1"/>
    </source>
</evidence>
<organism evidence="2 3">
    <name type="scientific">Tanacetum coccineum</name>
    <dbReference type="NCBI Taxonomy" id="301880"/>
    <lineage>
        <taxon>Eukaryota</taxon>
        <taxon>Viridiplantae</taxon>
        <taxon>Streptophyta</taxon>
        <taxon>Embryophyta</taxon>
        <taxon>Tracheophyta</taxon>
        <taxon>Spermatophyta</taxon>
        <taxon>Magnoliopsida</taxon>
        <taxon>eudicotyledons</taxon>
        <taxon>Gunneridae</taxon>
        <taxon>Pentapetalae</taxon>
        <taxon>asterids</taxon>
        <taxon>campanulids</taxon>
        <taxon>Asterales</taxon>
        <taxon>Asteraceae</taxon>
        <taxon>Asteroideae</taxon>
        <taxon>Anthemideae</taxon>
        <taxon>Anthemidinae</taxon>
        <taxon>Tanacetum</taxon>
    </lineage>
</organism>
<keyword evidence="2" id="KW-0808">Transferase</keyword>
<comment type="caution">
    <text evidence="2">The sequence shown here is derived from an EMBL/GenBank/DDBJ whole genome shotgun (WGS) entry which is preliminary data.</text>
</comment>
<dbReference type="GO" id="GO:0003964">
    <property type="term" value="F:RNA-directed DNA polymerase activity"/>
    <property type="evidence" value="ECO:0007669"/>
    <property type="project" value="UniProtKB-KW"/>
</dbReference>
<keyword evidence="2" id="KW-0695">RNA-directed DNA polymerase</keyword>
<dbReference type="EMBL" id="BQNB010010347">
    <property type="protein sequence ID" value="GJS76052.1"/>
    <property type="molecule type" value="Genomic_DNA"/>
</dbReference>
<feature type="domain" description="Reverse transcriptase zinc-binding" evidence="1">
    <location>
        <begin position="112"/>
        <end position="181"/>
    </location>
</feature>
<dbReference type="Proteomes" id="UP001151760">
    <property type="component" value="Unassembled WGS sequence"/>
</dbReference>
<gene>
    <name evidence="2" type="ORF">Tco_0725933</name>
</gene>
<keyword evidence="3" id="KW-1185">Reference proteome</keyword>
<dbReference type="InterPro" id="IPR026960">
    <property type="entry name" value="RVT-Znf"/>
</dbReference>
<evidence type="ECO:0000313" key="3">
    <source>
        <dbReference type="Proteomes" id="UP001151760"/>
    </source>
</evidence>
<keyword evidence="2" id="KW-0548">Nucleotidyltransferase</keyword>
<reference evidence="2" key="2">
    <citation type="submission" date="2022-01" db="EMBL/GenBank/DDBJ databases">
        <authorList>
            <person name="Yamashiro T."/>
            <person name="Shiraishi A."/>
            <person name="Satake H."/>
            <person name="Nakayama K."/>
        </authorList>
    </citation>
    <scope>NUCLEOTIDE SEQUENCE</scope>
</reference>
<evidence type="ECO:0000259" key="1">
    <source>
        <dbReference type="Pfam" id="PF13966"/>
    </source>
</evidence>